<dbReference type="InterPro" id="IPR051311">
    <property type="entry name" value="DedA_domain"/>
</dbReference>
<evidence type="ECO:0000256" key="6">
    <source>
        <dbReference type="ARBA" id="ARBA00023136"/>
    </source>
</evidence>
<comment type="subcellular location">
    <subcellularLocation>
        <location evidence="1">Cell membrane</location>
        <topology evidence="1">Multi-pass membrane protein</topology>
    </subcellularLocation>
</comment>
<dbReference type="EMBL" id="JACHIV010000001">
    <property type="protein sequence ID" value="MBB5072052.1"/>
    <property type="molecule type" value="Genomic_DNA"/>
</dbReference>
<evidence type="ECO:0000313" key="9">
    <source>
        <dbReference type="EMBL" id="MBB5072052.1"/>
    </source>
</evidence>
<dbReference type="PANTHER" id="PTHR42709:SF6">
    <property type="entry name" value="UNDECAPRENYL PHOSPHATE TRANSPORTER A"/>
    <property type="match status" value="1"/>
</dbReference>
<keyword evidence="5 7" id="KW-1133">Transmembrane helix</keyword>
<comment type="caution">
    <text evidence="9">The sequence shown here is derived from an EMBL/GenBank/DDBJ whole genome shotgun (WGS) entry which is preliminary data.</text>
</comment>
<accession>A0A840NSC3</accession>
<proteinExistence type="inferred from homology"/>
<dbReference type="Proteomes" id="UP000580474">
    <property type="component" value="Unassembled WGS sequence"/>
</dbReference>
<dbReference type="PANTHER" id="PTHR42709">
    <property type="entry name" value="ALKALINE PHOSPHATASE LIKE PROTEIN"/>
    <property type="match status" value="1"/>
</dbReference>
<dbReference type="RefSeq" id="WP_184483119.1">
    <property type="nucleotide sequence ID" value="NZ_JACHIV010000001.1"/>
</dbReference>
<evidence type="ECO:0000256" key="5">
    <source>
        <dbReference type="ARBA" id="ARBA00022989"/>
    </source>
</evidence>
<feature type="transmembrane region" description="Helical" evidence="7">
    <location>
        <begin position="53"/>
        <end position="73"/>
    </location>
</feature>
<dbReference type="AlphaFoldDB" id="A0A840NSC3"/>
<evidence type="ECO:0000259" key="8">
    <source>
        <dbReference type="Pfam" id="PF09335"/>
    </source>
</evidence>
<dbReference type="Pfam" id="PF09335">
    <property type="entry name" value="VTT_dom"/>
    <property type="match status" value="1"/>
</dbReference>
<feature type="transmembrane region" description="Helical" evidence="7">
    <location>
        <begin position="184"/>
        <end position="206"/>
    </location>
</feature>
<gene>
    <name evidence="9" type="ORF">BJ969_005140</name>
</gene>
<keyword evidence="10" id="KW-1185">Reference proteome</keyword>
<sequence length="227" mass="23970">MIEFLSGLPVYGLFAVALVVLAMESGSPIGLFLPGSPTLLALGLLSRQGVANPWVAVLVAGAASALGCQWGFLRARRLRLLDREAGSADLLDPPNRLERKLIQRIGRERVRRLLTFLDRRAAATVATGHFFSVVRTLMPRLAGRAGVSHRRFSSVNVPAAFAWAALLVTLGRIAGAAFDQVSSAVGLAGLPVVLVAAVIGSIVLVVRRRRSRADAETSADAEASSAV</sequence>
<feature type="domain" description="VTT" evidence="8">
    <location>
        <begin position="33"/>
        <end position="172"/>
    </location>
</feature>
<evidence type="ECO:0000256" key="1">
    <source>
        <dbReference type="ARBA" id="ARBA00004651"/>
    </source>
</evidence>
<protein>
    <submittedName>
        <fullName evidence="9">Membrane-associated protein</fullName>
    </submittedName>
</protein>
<feature type="transmembrane region" description="Helical" evidence="7">
    <location>
        <begin position="160"/>
        <end position="178"/>
    </location>
</feature>
<comment type="similarity">
    <text evidence="2">Belongs to the DedA family.</text>
</comment>
<feature type="transmembrane region" description="Helical" evidence="7">
    <location>
        <begin position="12"/>
        <end position="33"/>
    </location>
</feature>
<evidence type="ECO:0000256" key="4">
    <source>
        <dbReference type="ARBA" id="ARBA00022692"/>
    </source>
</evidence>
<keyword evidence="4 7" id="KW-0812">Transmembrane</keyword>
<evidence type="ECO:0000313" key="10">
    <source>
        <dbReference type="Proteomes" id="UP000580474"/>
    </source>
</evidence>
<reference evidence="9 10" key="1">
    <citation type="submission" date="2020-08" db="EMBL/GenBank/DDBJ databases">
        <title>Sequencing the genomes of 1000 actinobacteria strains.</title>
        <authorList>
            <person name="Klenk H.-P."/>
        </authorList>
    </citation>
    <scope>NUCLEOTIDE SEQUENCE [LARGE SCALE GENOMIC DNA]</scope>
    <source>
        <strain evidence="9 10">DSM 45582</strain>
    </source>
</reference>
<keyword evidence="6 7" id="KW-0472">Membrane</keyword>
<evidence type="ECO:0000256" key="7">
    <source>
        <dbReference type="SAM" id="Phobius"/>
    </source>
</evidence>
<evidence type="ECO:0000256" key="2">
    <source>
        <dbReference type="ARBA" id="ARBA00010792"/>
    </source>
</evidence>
<organism evidence="9 10">
    <name type="scientific">Saccharopolyspora gloriosae</name>
    <dbReference type="NCBI Taxonomy" id="455344"/>
    <lineage>
        <taxon>Bacteria</taxon>
        <taxon>Bacillati</taxon>
        <taxon>Actinomycetota</taxon>
        <taxon>Actinomycetes</taxon>
        <taxon>Pseudonocardiales</taxon>
        <taxon>Pseudonocardiaceae</taxon>
        <taxon>Saccharopolyspora</taxon>
    </lineage>
</organism>
<evidence type="ECO:0000256" key="3">
    <source>
        <dbReference type="ARBA" id="ARBA00022475"/>
    </source>
</evidence>
<dbReference type="GO" id="GO:0005886">
    <property type="term" value="C:plasma membrane"/>
    <property type="evidence" value="ECO:0007669"/>
    <property type="project" value="UniProtKB-SubCell"/>
</dbReference>
<name>A0A840NSC3_9PSEU</name>
<dbReference type="InterPro" id="IPR032816">
    <property type="entry name" value="VTT_dom"/>
</dbReference>
<keyword evidence="3" id="KW-1003">Cell membrane</keyword>